<dbReference type="Pfam" id="PF07244">
    <property type="entry name" value="POTRA"/>
    <property type="match status" value="4"/>
</dbReference>
<keyword evidence="5" id="KW-0677">Repeat</keyword>
<keyword evidence="3" id="KW-0812">Transmembrane</keyword>
<evidence type="ECO:0000256" key="1">
    <source>
        <dbReference type="ARBA" id="ARBA00004370"/>
    </source>
</evidence>
<evidence type="ECO:0000256" key="4">
    <source>
        <dbReference type="ARBA" id="ARBA00022729"/>
    </source>
</evidence>
<sequence length="857" mass="97328">MHKKYFGVVITCFVLLCHNITLTAQEIKFDKGKKYILGGIEVTGVKSYNTQTVITYSGLRVGQEITVPGEQITNVIKKLWKLELFSDVTFYIDRVEDDKIFLELHIQEVPTLSSVKIEGLKKKKGEAVLKEADIKKGKRVTESFITNTRNFLVNKYKKQGFLHARASITPIPDTSAVNAVKMLVSINKGDKVKVKDITFDGNEALKDKTLRKAMKNTKRKVFGRFWKKSKFIPEDYKEDLTSLIDKYKEKGYRDARIISDTVIDNKTNKISINIDLEEGDKYYFGKIDFVGNTVYSDRQLASVLGIEPGDTYNGVLLRKRIQDNTKPDGEDITNLYQNNGYLFSSINPVEISAKNDTIDFEIRIIEGKLAYFNDVRVSGNDKTNDHVIYREMRTRPGQKYSKENVIRTIRELGGLGYFDQEAVVPDIKNANPDAGTVDIEYGLTEKGSSQIELQGGYGGGGFIGTLGLSFSNFAIKDLFNKKAYKPVPMGDGQTLALRLQASRFYQTYSFSFSEPWLGGKKPTQFSASLSHSRQFYYDWRTGRPDKSQRFYITSLTFGLAKRLEVPDDYFTLSHALSFQYYDLENYNIGLFGFGSSGYAKNIAYTIALSRDNRFPKLIYPRTGSRFTISARVTPPYSLFDGVDYGNLENEEEFWEKDDDGNVVYDDDNQPVADVQKIEQEKIKWLEFYKIKFDGEWYNRLVGDLVLKTSANFGYLGAYNQDRGVVPFERFFLGGDGMANYTLDSRETIQLRGYPNQSLSPNIGSTIYNKFSMELRYPLTLKPSASIYGLVFAEGGAAFDSFKNYNPFQLKRSAGFGLRIFMPAFGLLGIDFGHGFDSIDGTGQKNGWETHFIIGQQF</sequence>
<dbReference type="EMBL" id="FPJE01000023">
    <property type="protein sequence ID" value="SFW70207.1"/>
    <property type="molecule type" value="Genomic_DNA"/>
</dbReference>
<evidence type="ECO:0000256" key="7">
    <source>
        <dbReference type="ARBA" id="ARBA00023237"/>
    </source>
</evidence>
<dbReference type="GO" id="GO:0071709">
    <property type="term" value="P:membrane assembly"/>
    <property type="evidence" value="ECO:0007669"/>
    <property type="project" value="InterPro"/>
</dbReference>
<organism evidence="9 10">
    <name type="scientific">Sinomicrobium oceani</name>
    <dbReference type="NCBI Taxonomy" id="1150368"/>
    <lineage>
        <taxon>Bacteria</taxon>
        <taxon>Pseudomonadati</taxon>
        <taxon>Bacteroidota</taxon>
        <taxon>Flavobacteriia</taxon>
        <taxon>Flavobacteriales</taxon>
        <taxon>Flavobacteriaceae</taxon>
        <taxon>Sinomicrobium</taxon>
    </lineage>
</organism>
<dbReference type="InterPro" id="IPR023707">
    <property type="entry name" value="OM_assembly_BamA"/>
</dbReference>
<reference evidence="9 10" key="1">
    <citation type="submission" date="2016-11" db="EMBL/GenBank/DDBJ databases">
        <authorList>
            <person name="Jaros S."/>
            <person name="Januszkiewicz K."/>
            <person name="Wedrychowicz H."/>
        </authorList>
    </citation>
    <scope>NUCLEOTIDE SEQUENCE [LARGE SCALE GENOMIC DNA]</scope>
    <source>
        <strain evidence="9 10">CGMCC 1.12145</strain>
    </source>
</reference>
<dbReference type="InterPro" id="IPR034746">
    <property type="entry name" value="POTRA"/>
</dbReference>
<evidence type="ECO:0000256" key="2">
    <source>
        <dbReference type="ARBA" id="ARBA00022452"/>
    </source>
</evidence>
<keyword evidence="10" id="KW-1185">Reference proteome</keyword>
<keyword evidence="6" id="KW-0472">Membrane</keyword>
<dbReference type="InterPro" id="IPR000184">
    <property type="entry name" value="Bac_surfAg_D15"/>
</dbReference>
<evidence type="ECO:0000256" key="6">
    <source>
        <dbReference type="ARBA" id="ARBA00023136"/>
    </source>
</evidence>
<dbReference type="OrthoDB" id="9802086at2"/>
<dbReference type="STRING" id="1150368.SAMN02927921_03434"/>
<dbReference type="PROSITE" id="PS51779">
    <property type="entry name" value="POTRA"/>
    <property type="match status" value="4"/>
</dbReference>
<dbReference type="PANTHER" id="PTHR12815">
    <property type="entry name" value="SORTING AND ASSEMBLY MACHINERY SAMM50 PROTEIN FAMILY MEMBER"/>
    <property type="match status" value="1"/>
</dbReference>
<feature type="domain" description="POTRA" evidence="8">
    <location>
        <begin position="192"/>
        <end position="279"/>
    </location>
</feature>
<evidence type="ECO:0000313" key="9">
    <source>
        <dbReference type="EMBL" id="SFW70207.1"/>
    </source>
</evidence>
<dbReference type="Gene3D" id="2.40.160.50">
    <property type="entry name" value="membrane protein fhac: a member of the omp85/tpsb transporter family"/>
    <property type="match status" value="1"/>
</dbReference>
<feature type="domain" description="POTRA" evidence="8">
    <location>
        <begin position="370"/>
        <end position="446"/>
    </location>
</feature>
<dbReference type="AlphaFoldDB" id="A0A1K1RDE8"/>
<accession>A0A1K1RDE8</accession>
<gene>
    <name evidence="9" type="ORF">SAMN02927921_03434</name>
</gene>
<keyword evidence="7" id="KW-0998">Cell outer membrane</keyword>
<dbReference type="GO" id="GO:0019867">
    <property type="term" value="C:outer membrane"/>
    <property type="evidence" value="ECO:0007669"/>
    <property type="project" value="InterPro"/>
</dbReference>
<dbReference type="RefSeq" id="WP_083564978.1">
    <property type="nucleotide sequence ID" value="NZ_FPJE01000023.1"/>
</dbReference>
<evidence type="ECO:0000256" key="3">
    <source>
        <dbReference type="ARBA" id="ARBA00022692"/>
    </source>
</evidence>
<proteinExistence type="predicted"/>
<dbReference type="Pfam" id="PF01103">
    <property type="entry name" value="Omp85"/>
    <property type="match status" value="1"/>
</dbReference>
<dbReference type="InterPro" id="IPR039910">
    <property type="entry name" value="D15-like"/>
</dbReference>
<dbReference type="InterPro" id="IPR010827">
    <property type="entry name" value="BamA/TamA_POTRA"/>
</dbReference>
<dbReference type="Proteomes" id="UP000182248">
    <property type="component" value="Unassembled WGS sequence"/>
</dbReference>
<feature type="domain" description="POTRA" evidence="8">
    <location>
        <begin position="282"/>
        <end position="367"/>
    </location>
</feature>
<dbReference type="Gene3D" id="3.10.20.310">
    <property type="entry name" value="membrane protein fhac"/>
    <property type="match status" value="5"/>
</dbReference>
<keyword evidence="4" id="KW-0732">Signal</keyword>
<comment type="subcellular location">
    <subcellularLocation>
        <location evidence="1">Membrane</location>
    </subcellularLocation>
</comment>
<protein>
    <submittedName>
        <fullName evidence="9">Beta-barrel assembly machine subunit BamA</fullName>
    </submittedName>
</protein>
<evidence type="ECO:0000313" key="10">
    <source>
        <dbReference type="Proteomes" id="UP000182248"/>
    </source>
</evidence>
<name>A0A1K1RDE8_9FLAO</name>
<dbReference type="PIRSF" id="PIRSF006076">
    <property type="entry name" value="OM_assembly_OMP85"/>
    <property type="match status" value="1"/>
</dbReference>
<keyword evidence="2" id="KW-1134">Transmembrane beta strand</keyword>
<evidence type="ECO:0000259" key="8">
    <source>
        <dbReference type="PROSITE" id="PS51779"/>
    </source>
</evidence>
<feature type="domain" description="POTRA" evidence="8">
    <location>
        <begin position="110"/>
        <end position="187"/>
    </location>
</feature>
<dbReference type="PANTHER" id="PTHR12815:SF47">
    <property type="entry name" value="TRANSLOCATION AND ASSEMBLY MODULE SUBUNIT TAMA"/>
    <property type="match status" value="1"/>
</dbReference>
<evidence type="ECO:0000256" key="5">
    <source>
        <dbReference type="ARBA" id="ARBA00022737"/>
    </source>
</evidence>